<proteinExistence type="predicted"/>
<evidence type="ECO:0000256" key="1">
    <source>
        <dbReference type="SAM" id="SignalP"/>
    </source>
</evidence>
<keyword evidence="2" id="KW-0472">Membrane</keyword>
<keyword evidence="3" id="KW-1185">Reference proteome</keyword>
<keyword evidence="1" id="KW-0732">Signal</keyword>
<dbReference type="EMBL" id="CP036271">
    <property type="protein sequence ID" value="QDT55412.1"/>
    <property type="molecule type" value="Genomic_DNA"/>
</dbReference>
<dbReference type="InParanoid" id="A0A517SH23"/>
<protein>
    <submittedName>
        <fullName evidence="2">Nickel uptake substrate-specific transmembrane region</fullName>
    </submittedName>
</protein>
<feature type="signal peptide" evidence="1">
    <location>
        <begin position="1"/>
        <end position="20"/>
    </location>
</feature>
<dbReference type="AlphaFoldDB" id="A0A517SH23"/>
<dbReference type="RefSeq" id="WP_145031192.1">
    <property type="nucleotide sequence ID" value="NZ_CP036271.1"/>
</dbReference>
<accession>A0A517SH23</accession>
<keyword evidence="2" id="KW-0812">Transmembrane</keyword>
<name>A0A517SH23_9PLAN</name>
<dbReference type="OrthoDB" id="267639at2"/>
<organism evidence="2 3">
    <name type="scientific">Caulifigura coniformis</name>
    <dbReference type="NCBI Taxonomy" id="2527983"/>
    <lineage>
        <taxon>Bacteria</taxon>
        <taxon>Pseudomonadati</taxon>
        <taxon>Planctomycetota</taxon>
        <taxon>Planctomycetia</taxon>
        <taxon>Planctomycetales</taxon>
        <taxon>Planctomycetaceae</taxon>
        <taxon>Caulifigura</taxon>
    </lineage>
</organism>
<dbReference type="KEGG" id="ccos:Pan44_34550"/>
<evidence type="ECO:0000313" key="2">
    <source>
        <dbReference type="EMBL" id="QDT55412.1"/>
    </source>
</evidence>
<dbReference type="Proteomes" id="UP000315700">
    <property type="component" value="Chromosome"/>
</dbReference>
<evidence type="ECO:0000313" key="3">
    <source>
        <dbReference type="Proteomes" id="UP000315700"/>
    </source>
</evidence>
<feature type="chain" id="PRO_5022228438" evidence="1">
    <location>
        <begin position="21"/>
        <end position="477"/>
    </location>
</feature>
<sequence length="477" mass="52559" precursor="true">MLPRALLLLVVVFAGRVCHAQPDEAMLRLPVQVRLPDGSAAAAARICLMQFKQPRIVVETDSKGVAFLESNFVLTPTLAVESQDHRFNALVSVPQSDVRRLCQSAFSATLNPTVPMRVKVTRDGVPVDDAEVARGKGFVHVRTDGQGIATLPMSPPAIDTYVMVWHPEKGIGSAVLPAGTAVPPTVEVSLEPPVERKIRLLNQFDMPIADRRLAAQVLLSLNSEPKRRFFLSEEFPMTACRTDADGRASFLWASPRRRPYYELFDAPDWSMDGEPHSDAEPDPDSKILHVLHARARVTLFGELLVPDGLEKRGMLIRAVSDGVGSSFDYCSARSDDDGKFRLHVTPGHTYALAVEDSEWASDVQNPVFIPNPPELPPVLKPLEIVPAVPLEVIVTSKKTGRPIPQQFVEIGRRVVIERDGEHGRLLATWWKTDQAGRVRTGIATGEYEIRVPGEGWEEKQTLSITTAAPQRVEILGP</sequence>
<reference evidence="2 3" key="1">
    <citation type="submission" date="2019-02" db="EMBL/GenBank/DDBJ databases">
        <title>Deep-cultivation of Planctomycetes and their phenomic and genomic characterization uncovers novel biology.</title>
        <authorList>
            <person name="Wiegand S."/>
            <person name="Jogler M."/>
            <person name="Boedeker C."/>
            <person name="Pinto D."/>
            <person name="Vollmers J."/>
            <person name="Rivas-Marin E."/>
            <person name="Kohn T."/>
            <person name="Peeters S.H."/>
            <person name="Heuer A."/>
            <person name="Rast P."/>
            <person name="Oberbeckmann S."/>
            <person name="Bunk B."/>
            <person name="Jeske O."/>
            <person name="Meyerdierks A."/>
            <person name="Storesund J.E."/>
            <person name="Kallscheuer N."/>
            <person name="Luecker S."/>
            <person name="Lage O.M."/>
            <person name="Pohl T."/>
            <person name="Merkel B.J."/>
            <person name="Hornburger P."/>
            <person name="Mueller R.-W."/>
            <person name="Bruemmer F."/>
            <person name="Labrenz M."/>
            <person name="Spormann A.M."/>
            <person name="Op den Camp H."/>
            <person name="Overmann J."/>
            <person name="Amann R."/>
            <person name="Jetten M.S.M."/>
            <person name="Mascher T."/>
            <person name="Medema M.H."/>
            <person name="Devos D.P."/>
            <person name="Kaster A.-K."/>
            <person name="Ovreas L."/>
            <person name="Rohde M."/>
            <person name="Galperin M.Y."/>
            <person name="Jogler C."/>
        </authorList>
    </citation>
    <scope>NUCLEOTIDE SEQUENCE [LARGE SCALE GENOMIC DNA]</scope>
    <source>
        <strain evidence="2 3">Pan44</strain>
    </source>
</reference>
<gene>
    <name evidence="2" type="ORF">Pan44_34550</name>
</gene>